<proteinExistence type="predicted"/>
<name>A0AAV4W8L6_9ARAC</name>
<organism evidence="1 2">
    <name type="scientific">Caerostris darwini</name>
    <dbReference type="NCBI Taxonomy" id="1538125"/>
    <lineage>
        <taxon>Eukaryota</taxon>
        <taxon>Metazoa</taxon>
        <taxon>Ecdysozoa</taxon>
        <taxon>Arthropoda</taxon>
        <taxon>Chelicerata</taxon>
        <taxon>Arachnida</taxon>
        <taxon>Araneae</taxon>
        <taxon>Araneomorphae</taxon>
        <taxon>Entelegynae</taxon>
        <taxon>Araneoidea</taxon>
        <taxon>Araneidae</taxon>
        <taxon>Caerostris</taxon>
    </lineage>
</organism>
<sequence length="88" mass="10074">MLQQKSTQSFYTMHSHSITQFLALLLSKPSVILFGRDGLSGPGPRRTPRSDAPQRHRGLWAYTAHKSEYVLFSGMPYRMILKPKLLQN</sequence>
<evidence type="ECO:0008006" key="3">
    <source>
        <dbReference type="Google" id="ProtNLM"/>
    </source>
</evidence>
<protein>
    <recommendedName>
        <fullName evidence="3">Ycf15</fullName>
    </recommendedName>
</protein>
<reference evidence="1 2" key="1">
    <citation type="submission" date="2021-06" db="EMBL/GenBank/DDBJ databases">
        <title>Caerostris darwini draft genome.</title>
        <authorList>
            <person name="Kono N."/>
            <person name="Arakawa K."/>
        </authorList>
    </citation>
    <scope>NUCLEOTIDE SEQUENCE [LARGE SCALE GENOMIC DNA]</scope>
</reference>
<dbReference type="Proteomes" id="UP001054837">
    <property type="component" value="Unassembled WGS sequence"/>
</dbReference>
<accession>A0AAV4W8L6</accession>
<evidence type="ECO:0000313" key="1">
    <source>
        <dbReference type="EMBL" id="GIY78564.1"/>
    </source>
</evidence>
<dbReference type="AlphaFoldDB" id="A0AAV4W8L6"/>
<gene>
    <name evidence="1" type="ORF">CDAR_14911</name>
</gene>
<comment type="caution">
    <text evidence="1">The sequence shown here is derived from an EMBL/GenBank/DDBJ whole genome shotgun (WGS) entry which is preliminary data.</text>
</comment>
<dbReference type="EMBL" id="BPLQ01014259">
    <property type="protein sequence ID" value="GIY78564.1"/>
    <property type="molecule type" value="Genomic_DNA"/>
</dbReference>
<evidence type="ECO:0000313" key="2">
    <source>
        <dbReference type="Proteomes" id="UP001054837"/>
    </source>
</evidence>
<keyword evidence="2" id="KW-1185">Reference proteome</keyword>